<evidence type="ECO:0000313" key="3">
    <source>
        <dbReference type="EMBL" id="MBB3860783.1"/>
    </source>
</evidence>
<comment type="caution">
    <text evidence="3">The sequence shown here is derived from an EMBL/GenBank/DDBJ whole genome shotgun (WGS) entry which is preliminary data.</text>
</comment>
<dbReference type="PANTHER" id="PTHR36920:SF1">
    <property type="entry name" value="OUTER MEMBRANE PROTEIN W"/>
    <property type="match status" value="1"/>
</dbReference>
<keyword evidence="2" id="KW-0732">Signal</keyword>
<evidence type="ECO:0000313" key="4">
    <source>
        <dbReference type="Proteomes" id="UP000562395"/>
    </source>
</evidence>
<gene>
    <name evidence="3" type="ORF">GGQ88_002052</name>
</gene>
<dbReference type="SUPFAM" id="SSF56925">
    <property type="entry name" value="OMPA-like"/>
    <property type="match status" value="1"/>
</dbReference>
<dbReference type="Pfam" id="PF03922">
    <property type="entry name" value="OmpW"/>
    <property type="match status" value="1"/>
</dbReference>
<organism evidence="3 4">
    <name type="scientific">Novosphingobium hassiacum</name>
    <dbReference type="NCBI Taxonomy" id="173676"/>
    <lineage>
        <taxon>Bacteria</taxon>
        <taxon>Pseudomonadati</taxon>
        <taxon>Pseudomonadota</taxon>
        <taxon>Alphaproteobacteria</taxon>
        <taxon>Sphingomonadales</taxon>
        <taxon>Sphingomonadaceae</taxon>
        <taxon>Novosphingobium</taxon>
    </lineage>
</organism>
<keyword evidence="4" id="KW-1185">Reference proteome</keyword>
<dbReference type="InterPro" id="IPR011250">
    <property type="entry name" value="OMP/PagP_B-barrel"/>
</dbReference>
<accession>A0A7W5ZVM0</accession>
<name>A0A7W5ZVM0_9SPHN</name>
<dbReference type="RefSeq" id="WP_183613041.1">
    <property type="nucleotide sequence ID" value="NZ_JACICY010000004.1"/>
</dbReference>
<dbReference type="GO" id="GO:0019867">
    <property type="term" value="C:outer membrane"/>
    <property type="evidence" value="ECO:0007669"/>
    <property type="project" value="InterPro"/>
</dbReference>
<feature type="chain" id="PRO_5031531833" evidence="2">
    <location>
        <begin position="25"/>
        <end position="227"/>
    </location>
</feature>
<dbReference type="EMBL" id="JACICY010000004">
    <property type="protein sequence ID" value="MBB3860783.1"/>
    <property type="molecule type" value="Genomic_DNA"/>
</dbReference>
<dbReference type="AlphaFoldDB" id="A0A7W5ZVM0"/>
<protein>
    <submittedName>
        <fullName evidence="3">Outer membrane protein</fullName>
    </submittedName>
</protein>
<evidence type="ECO:0000256" key="2">
    <source>
        <dbReference type="SAM" id="SignalP"/>
    </source>
</evidence>
<evidence type="ECO:0000256" key="1">
    <source>
        <dbReference type="ARBA" id="ARBA00009330"/>
    </source>
</evidence>
<dbReference type="InterPro" id="IPR005618">
    <property type="entry name" value="OMPW"/>
</dbReference>
<reference evidence="3 4" key="1">
    <citation type="submission" date="2020-08" db="EMBL/GenBank/DDBJ databases">
        <title>Genomic Encyclopedia of Type Strains, Phase IV (KMG-IV): sequencing the most valuable type-strain genomes for metagenomic binning, comparative biology and taxonomic classification.</title>
        <authorList>
            <person name="Goeker M."/>
        </authorList>
    </citation>
    <scope>NUCLEOTIDE SEQUENCE [LARGE SCALE GENOMIC DNA]</scope>
    <source>
        <strain evidence="3 4">DSM 14552</strain>
    </source>
</reference>
<dbReference type="Gene3D" id="2.40.160.20">
    <property type="match status" value="1"/>
</dbReference>
<proteinExistence type="inferred from homology"/>
<sequence>MKKLMTALPALLAALTLAPAPALAGSTEGHLQVKVLGTGVLPDGKIVKVSKDPLGLTVGANTTANDNYVPTLAIEYFVTPNISAETICCFTQHHVSGTGALAPATHIVDHVLVLPATLTLKYHLPLEGGIKPYIGAGPSMFLYFGEKPGSSITPLGVTKVKFANDVGFALQAGVDIPVGDKGLGISLDAKKYFMDTTAHFYAGNAEVLTTKHSLDPWVVSAGLAYRF</sequence>
<comment type="similarity">
    <text evidence="1">Belongs to the OmpW/AlkL family.</text>
</comment>
<dbReference type="GO" id="GO:0055085">
    <property type="term" value="P:transmembrane transport"/>
    <property type="evidence" value="ECO:0007669"/>
    <property type="project" value="TreeGrafter"/>
</dbReference>
<feature type="signal peptide" evidence="2">
    <location>
        <begin position="1"/>
        <end position="24"/>
    </location>
</feature>
<dbReference type="Proteomes" id="UP000562395">
    <property type="component" value="Unassembled WGS sequence"/>
</dbReference>
<dbReference type="PANTHER" id="PTHR36920">
    <property type="match status" value="1"/>
</dbReference>